<proteinExistence type="predicted"/>
<gene>
    <name evidence="1" type="ORF">SBU_001301</name>
</gene>
<dbReference type="EMBL" id="LYOR01000007">
    <property type="protein sequence ID" value="OFV65718.1"/>
    <property type="molecule type" value="Genomic_DNA"/>
</dbReference>
<dbReference type="STRING" id="1839936.SBU_001301"/>
<name>A0A1F2P3I4_9EURY</name>
<protein>
    <submittedName>
        <fullName evidence="1">Uncharacterized protein</fullName>
    </submittedName>
</protein>
<comment type="caution">
    <text evidence="1">The sequence shown here is derived from an EMBL/GenBank/DDBJ whole genome shotgun (WGS) entry which is preliminary data.</text>
</comment>
<organism evidence="1 2">
    <name type="scientific">Candidatus Syntropharchaeum butanivorans</name>
    <dbReference type="NCBI Taxonomy" id="1839936"/>
    <lineage>
        <taxon>Archaea</taxon>
        <taxon>Methanobacteriati</taxon>
        <taxon>Methanobacteriota</taxon>
        <taxon>Stenosarchaea group</taxon>
        <taxon>Methanomicrobia</taxon>
        <taxon>Methanosarcinales</taxon>
        <taxon>ANME-2 cluster</taxon>
        <taxon>Candidatus Syntropharchaeum</taxon>
    </lineage>
</organism>
<dbReference type="Proteomes" id="UP000185779">
    <property type="component" value="Unassembled WGS sequence"/>
</dbReference>
<evidence type="ECO:0000313" key="1">
    <source>
        <dbReference type="EMBL" id="OFV65718.1"/>
    </source>
</evidence>
<dbReference type="AlphaFoldDB" id="A0A1F2P3I4"/>
<keyword evidence="2" id="KW-1185">Reference proteome</keyword>
<evidence type="ECO:0000313" key="2">
    <source>
        <dbReference type="Proteomes" id="UP000185779"/>
    </source>
</evidence>
<reference evidence="1" key="1">
    <citation type="submission" date="2016-05" db="EMBL/GenBank/DDBJ databases">
        <title>Microbial consortia oxidize butane by reversing methanogenesis.</title>
        <authorList>
            <person name="Laso-Perez R."/>
            <person name="Richter M."/>
            <person name="Wegener G."/>
            <person name="Musat F."/>
        </authorList>
    </citation>
    <scope>NUCLEOTIDE SEQUENCE [LARGE SCALE GENOMIC DNA]</scope>
    <source>
        <strain evidence="1">BOX1</strain>
    </source>
</reference>
<accession>A0A1F2P3I4</accession>
<sequence length="153" mass="17613">MIYIECKPDFVLVKSLGVPRREIVHLGGKPEICKQLEKRDNCKGLVDEDPFSVQPSYLRRLEVQENLSSYGLKVLKDGSKKNDLIVLCPRLEDWILKAGKEAKVDVKRYNLPDDGEKLHKMININIIKFEKLIEDLKGKSPMLYTLEKFIRGG</sequence>